<keyword evidence="2" id="KW-1185">Reference proteome</keyword>
<dbReference type="CDD" id="cd09917">
    <property type="entry name" value="F-box_SF"/>
    <property type="match status" value="1"/>
</dbReference>
<sequence>MLLCERVVAPTELLEALLLGMDMRTLLTVAQRVCRRWHHLIWTSPSLQKALFFEPDHAVPSTNPLRNPLLAEIFTVWFDHNHNPSTERGPRTKDHHYYKDIRASPFAKKLDVVLHKNATWKQMLVQQPPPVYLGDWSHEYYEMGDNEKFFIKGPFPRGLRMESLYSLTFKRLASEDRSSVRMLWDFPRHLSMSRSKAPCITGGQTAQLPGLKQIPDVVIESSWSFTCVLGDGLESLATQAEFTLDREEAKKTMAFVLEELDKLMEEVDGSH</sequence>
<organism evidence="1 2">
    <name type="scientific">Apiospora marii</name>
    <dbReference type="NCBI Taxonomy" id="335849"/>
    <lineage>
        <taxon>Eukaryota</taxon>
        <taxon>Fungi</taxon>
        <taxon>Dikarya</taxon>
        <taxon>Ascomycota</taxon>
        <taxon>Pezizomycotina</taxon>
        <taxon>Sordariomycetes</taxon>
        <taxon>Xylariomycetidae</taxon>
        <taxon>Amphisphaeriales</taxon>
        <taxon>Apiosporaceae</taxon>
        <taxon>Apiospora</taxon>
    </lineage>
</organism>
<protein>
    <recommendedName>
        <fullName evidence="3">F-box domain-containing protein</fullName>
    </recommendedName>
</protein>
<accession>A0ABR1RZA3</accession>
<dbReference type="InterPro" id="IPR036047">
    <property type="entry name" value="F-box-like_dom_sf"/>
</dbReference>
<gene>
    <name evidence="1" type="ORF">PG991_006974</name>
</gene>
<reference evidence="1 2" key="1">
    <citation type="submission" date="2023-01" db="EMBL/GenBank/DDBJ databases">
        <title>Analysis of 21 Apiospora genomes using comparative genomics revels a genus with tremendous synthesis potential of carbohydrate active enzymes and secondary metabolites.</title>
        <authorList>
            <person name="Sorensen T."/>
        </authorList>
    </citation>
    <scope>NUCLEOTIDE SEQUENCE [LARGE SCALE GENOMIC DNA]</scope>
    <source>
        <strain evidence="1 2">CBS 20057</strain>
    </source>
</reference>
<proteinExistence type="predicted"/>
<dbReference type="EMBL" id="JAQQWI010000009">
    <property type="protein sequence ID" value="KAK8023093.1"/>
    <property type="molecule type" value="Genomic_DNA"/>
</dbReference>
<comment type="caution">
    <text evidence="1">The sequence shown here is derived from an EMBL/GenBank/DDBJ whole genome shotgun (WGS) entry which is preliminary data.</text>
</comment>
<dbReference type="SUPFAM" id="SSF81383">
    <property type="entry name" value="F-box domain"/>
    <property type="match status" value="1"/>
</dbReference>
<dbReference type="Proteomes" id="UP001396898">
    <property type="component" value="Unassembled WGS sequence"/>
</dbReference>
<evidence type="ECO:0000313" key="2">
    <source>
        <dbReference type="Proteomes" id="UP001396898"/>
    </source>
</evidence>
<name>A0ABR1RZA3_9PEZI</name>
<evidence type="ECO:0000313" key="1">
    <source>
        <dbReference type="EMBL" id="KAK8023093.1"/>
    </source>
</evidence>
<dbReference type="Gene3D" id="1.20.1280.50">
    <property type="match status" value="1"/>
</dbReference>
<evidence type="ECO:0008006" key="3">
    <source>
        <dbReference type="Google" id="ProtNLM"/>
    </source>
</evidence>